<evidence type="ECO:0000313" key="8">
    <source>
        <dbReference type="Proteomes" id="UP000031433"/>
    </source>
</evidence>
<dbReference type="InterPro" id="IPR013005">
    <property type="entry name" value="Ribosomal_uL4-like"/>
</dbReference>
<sequence>MATIDVFDISKNKVGEMDLNDTVFNGEVKEYLIHEAIKVQLANRRAGTVSVKNRSNVSGGGRKPYRQKGTGQARQGCIRAPHFVGGGAAFGPRPKVYSLSMNKKARKAAVRSALSMLYKENKLSVLDSFTLPSISTKGFVTVLKAFDLAKTLVVVDEPNSNLELSARNVKDVKVLKAEHLNVFDIVKYNNIIVTQSAVRTIEGVLQS</sequence>
<dbReference type="AlphaFoldDB" id="A0A0C1TR43"/>
<dbReference type="EMBL" id="JXBL01000001">
    <property type="protein sequence ID" value="KIE43224.1"/>
    <property type="molecule type" value="Genomic_DNA"/>
</dbReference>
<dbReference type="Pfam" id="PF00573">
    <property type="entry name" value="Ribosomal_L4"/>
    <property type="match status" value="1"/>
</dbReference>
<comment type="caution">
    <text evidence="7">The sequence shown here is derived from an EMBL/GenBank/DDBJ whole genome shotgun (WGS) entry which is preliminary data.</text>
</comment>
<dbReference type="InterPro" id="IPR002136">
    <property type="entry name" value="Ribosomal_uL4"/>
</dbReference>
<dbReference type="GO" id="GO:0006412">
    <property type="term" value="P:translation"/>
    <property type="evidence" value="ECO:0007669"/>
    <property type="project" value="UniProtKB-UniRule"/>
</dbReference>
<accession>A0A0C1TR43</accession>
<evidence type="ECO:0000256" key="6">
    <source>
        <dbReference type="SAM" id="MobiDB-lite"/>
    </source>
</evidence>
<reference evidence="7 8" key="1">
    <citation type="submission" date="2015-01" db="EMBL/GenBank/DDBJ databases">
        <title>Genome sequence of the anaerobic bacterium Geobacter soli GSS01, a dissimilatory Fe(III) reducer from soil.</title>
        <authorList>
            <person name="Yang G."/>
            <person name="Zhou S."/>
        </authorList>
    </citation>
    <scope>NUCLEOTIDE SEQUENCE [LARGE SCALE GENOMIC DNA]</scope>
    <source>
        <strain evidence="7 8">GSS01</strain>
    </source>
</reference>
<comment type="subunit">
    <text evidence="5">Part of the 50S ribosomal subunit.</text>
</comment>
<evidence type="ECO:0000256" key="2">
    <source>
        <dbReference type="ARBA" id="ARBA00022980"/>
    </source>
</evidence>
<keyword evidence="3 5" id="KW-0687">Ribonucleoprotein</keyword>
<evidence type="ECO:0000313" key="7">
    <source>
        <dbReference type="EMBL" id="KIE43224.1"/>
    </source>
</evidence>
<dbReference type="RefSeq" id="WP_039646497.1">
    <property type="nucleotide sequence ID" value="NZ_JXBL01000001.1"/>
</dbReference>
<evidence type="ECO:0000256" key="4">
    <source>
        <dbReference type="ARBA" id="ARBA00035244"/>
    </source>
</evidence>
<comment type="function">
    <text evidence="5">One of the primary rRNA binding proteins, this protein initially binds near the 5'-end of the 23S rRNA. It is important during the early stages of 50S assembly. It makes multiple contacts with different domains of the 23S rRNA in the assembled 50S subunit and ribosome.</text>
</comment>
<dbReference type="GO" id="GO:0003735">
    <property type="term" value="F:structural constituent of ribosome"/>
    <property type="evidence" value="ECO:0007669"/>
    <property type="project" value="InterPro"/>
</dbReference>
<dbReference type="PANTHER" id="PTHR10746:SF6">
    <property type="entry name" value="LARGE RIBOSOMAL SUBUNIT PROTEIN UL4M"/>
    <property type="match status" value="1"/>
</dbReference>
<feature type="region of interest" description="Disordered" evidence="6">
    <location>
        <begin position="52"/>
        <end position="72"/>
    </location>
</feature>
<evidence type="ECO:0000256" key="1">
    <source>
        <dbReference type="ARBA" id="ARBA00010528"/>
    </source>
</evidence>
<protein>
    <recommendedName>
        <fullName evidence="4 5">Large ribosomal subunit protein uL4</fullName>
    </recommendedName>
</protein>
<gene>
    <name evidence="5" type="primary">rplD</name>
    <name evidence="7" type="ORF">SE37_11555</name>
</gene>
<keyword evidence="5" id="KW-0694">RNA-binding</keyword>
<organism evidence="7 8">
    <name type="scientific">Geobacter soli</name>
    <dbReference type="NCBI Taxonomy" id="1510391"/>
    <lineage>
        <taxon>Bacteria</taxon>
        <taxon>Pseudomonadati</taxon>
        <taxon>Thermodesulfobacteriota</taxon>
        <taxon>Desulfuromonadia</taxon>
        <taxon>Geobacterales</taxon>
        <taxon>Geobacteraceae</taxon>
        <taxon>Geobacter</taxon>
    </lineage>
</organism>
<keyword evidence="8" id="KW-1185">Reference proteome</keyword>
<dbReference type="HAMAP" id="MF_01328_B">
    <property type="entry name" value="Ribosomal_uL4_B"/>
    <property type="match status" value="1"/>
</dbReference>
<comment type="similarity">
    <text evidence="1 5">Belongs to the universal ribosomal protein uL4 family.</text>
</comment>
<name>A0A0C1TR43_9BACT</name>
<comment type="function">
    <text evidence="5">Forms part of the polypeptide exit tunnel.</text>
</comment>
<dbReference type="GO" id="GO:1990904">
    <property type="term" value="C:ribonucleoprotein complex"/>
    <property type="evidence" value="ECO:0007669"/>
    <property type="project" value="UniProtKB-KW"/>
</dbReference>
<evidence type="ECO:0000256" key="3">
    <source>
        <dbReference type="ARBA" id="ARBA00023274"/>
    </source>
</evidence>
<keyword evidence="5" id="KW-0699">rRNA-binding</keyword>
<dbReference type="SUPFAM" id="SSF52166">
    <property type="entry name" value="Ribosomal protein L4"/>
    <property type="match status" value="1"/>
</dbReference>
<evidence type="ECO:0000256" key="5">
    <source>
        <dbReference type="HAMAP-Rule" id="MF_01328"/>
    </source>
</evidence>
<dbReference type="GO" id="GO:0019843">
    <property type="term" value="F:rRNA binding"/>
    <property type="evidence" value="ECO:0007669"/>
    <property type="project" value="UniProtKB-UniRule"/>
</dbReference>
<dbReference type="Gene3D" id="3.40.1370.10">
    <property type="match status" value="1"/>
</dbReference>
<dbReference type="Proteomes" id="UP000031433">
    <property type="component" value="Unassembled WGS sequence"/>
</dbReference>
<proteinExistence type="inferred from homology"/>
<dbReference type="NCBIfam" id="TIGR03953">
    <property type="entry name" value="rplD_bact"/>
    <property type="match status" value="1"/>
</dbReference>
<dbReference type="InterPro" id="IPR023574">
    <property type="entry name" value="Ribosomal_uL4_dom_sf"/>
</dbReference>
<dbReference type="GO" id="GO:0005840">
    <property type="term" value="C:ribosome"/>
    <property type="evidence" value="ECO:0007669"/>
    <property type="project" value="UniProtKB-KW"/>
</dbReference>
<keyword evidence="2 5" id="KW-0689">Ribosomal protein</keyword>
<dbReference type="PANTHER" id="PTHR10746">
    <property type="entry name" value="50S RIBOSOMAL PROTEIN L4"/>
    <property type="match status" value="1"/>
</dbReference>